<proteinExistence type="predicted"/>
<evidence type="ECO:0000313" key="8">
    <source>
        <dbReference type="EMBL" id="QHU19827.1"/>
    </source>
</evidence>
<dbReference type="Gene3D" id="1.20.120.310">
    <property type="entry name" value="ERV/ALR sulfhydryl oxidase domain"/>
    <property type="match status" value="1"/>
</dbReference>
<keyword evidence="6" id="KW-1015">Disulfide bond</keyword>
<accession>A0A6C0KT12</accession>
<evidence type="ECO:0000256" key="6">
    <source>
        <dbReference type="ARBA" id="ARBA00023157"/>
    </source>
</evidence>
<keyword evidence="3" id="KW-0285">Flavoprotein</keyword>
<dbReference type="EC" id="1.8.3.2" evidence="2"/>
<dbReference type="GO" id="GO:0016971">
    <property type="term" value="F:flavin-dependent sulfhydryl oxidase activity"/>
    <property type="evidence" value="ECO:0007669"/>
    <property type="project" value="InterPro"/>
</dbReference>
<dbReference type="PROSITE" id="PS51324">
    <property type="entry name" value="ERV_ALR"/>
    <property type="match status" value="1"/>
</dbReference>
<evidence type="ECO:0000256" key="2">
    <source>
        <dbReference type="ARBA" id="ARBA00012512"/>
    </source>
</evidence>
<dbReference type="Pfam" id="PF04777">
    <property type="entry name" value="Evr1_Alr"/>
    <property type="match status" value="1"/>
</dbReference>
<keyword evidence="5" id="KW-0560">Oxidoreductase</keyword>
<feature type="domain" description="ERV/ALR sulfhydryl oxidase" evidence="7">
    <location>
        <begin position="1"/>
        <end position="102"/>
    </location>
</feature>
<evidence type="ECO:0000256" key="3">
    <source>
        <dbReference type="ARBA" id="ARBA00022630"/>
    </source>
</evidence>
<dbReference type="GO" id="GO:0005739">
    <property type="term" value="C:mitochondrion"/>
    <property type="evidence" value="ECO:0007669"/>
    <property type="project" value="TreeGrafter"/>
</dbReference>
<evidence type="ECO:0000256" key="1">
    <source>
        <dbReference type="ARBA" id="ARBA00001974"/>
    </source>
</evidence>
<dbReference type="GO" id="GO:0050660">
    <property type="term" value="F:flavin adenine dinucleotide binding"/>
    <property type="evidence" value="ECO:0007669"/>
    <property type="project" value="TreeGrafter"/>
</dbReference>
<keyword evidence="4" id="KW-0274">FAD</keyword>
<comment type="cofactor">
    <cofactor evidence="1">
        <name>FAD</name>
        <dbReference type="ChEBI" id="CHEBI:57692"/>
    </cofactor>
</comment>
<evidence type="ECO:0000259" key="7">
    <source>
        <dbReference type="PROSITE" id="PS51324"/>
    </source>
</evidence>
<dbReference type="EMBL" id="MN740956">
    <property type="protein sequence ID" value="QHU19827.1"/>
    <property type="molecule type" value="Genomic_DNA"/>
</dbReference>
<dbReference type="InterPro" id="IPR036774">
    <property type="entry name" value="ERV/ALR_sulphydryl_oxid_sf"/>
</dbReference>
<evidence type="ECO:0000256" key="5">
    <source>
        <dbReference type="ARBA" id="ARBA00023002"/>
    </source>
</evidence>
<dbReference type="InterPro" id="IPR039799">
    <property type="entry name" value="ALR/ERV"/>
</dbReference>
<reference evidence="8" key="1">
    <citation type="journal article" date="2020" name="Nature">
        <title>Giant virus diversity and host interactions through global metagenomics.</title>
        <authorList>
            <person name="Schulz F."/>
            <person name="Roux S."/>
            <person name="Paez-Espino D."/>
            <person name="Jungbluth S."/>
            <person name="Walsh D.A."/>
            <person name="Denef V.J."/>
            <person name="McMahon K.D."/>
            <person name="Konstantinidis K.T."/>
            <person name="Eloe-Fadrosh E.A."/>
            <person name="Kyrpides N.C."/>
            <person name="Woyke T."/>
        </authorList>
    </citation>
    <scope>NUCLEOTIDE SEQUENCE</scope>
    <source>
        <strain evidence="8">GVMAG-S-3300013014-113</strain>
    </source>
</reference>
<dbReference type="SUPFAM" id="SSF69000">
    <property type="entry name" value="FAD-dependent thiol oxidase"/>
    <property type="match status" value="1"/>
</dbReference>
<dbReference type="InterPro" id="IPR017905">
    <property type="entry name" value="ERV/ALR_sulphydryl_oxidase"/>
</dbReference>
<dbReference type="PANTHER" id="PTHR12645">
    <property type="entry name" value="ALR/ERV"/>
    <property type="match status" value="1"/>
</dbReference>
<organism evidence="8">
    <name type="scientific">viral metagenome</name>
    <dbReference type="NCBI Taxonomy" id="1070528"/>
    <lineage>
        <taxon>unclassified sequences</taxon>
        <taxon>metagenomes</taxon>
        <taxon>organismal metagenomes</taxon>
    </lineage>
</organism>
<sequence>MSFSKEIWGSSVWNLFHTIAHKIKEDKFLFHKSNIIYIIENICNTLPCPDCSKDATAMLKKVDFAQINSKADFKLLMFNFHNAINTKLKKPLFDFNELDDKYSKANIDAIYNNLNIIYTSNSNVPQLMSSSFHRHHLFPKIKDTLRVIREDLI</sequence>
<dbReference type="AlphaFoldDB" id="A0A6C0KT12"/>
<dbReference type="PANTHER" id="PTHR12645:SF0">
    <property type="entry name" value="FAD-LINKED SULFHYDRYL OXIDASE ALR"/>
    <property type="match status" value="1"/>
</dbReference>
<name>A0A6C0KT12_9ZZZZ</name>
<protein>
    <recommendedName>
        <fullName evidence="2">thiol oxidase</fullName>
        <ecNumber evidence="2">1.8.3.2</ecNumber>
    </recommendedName>
</protein>
<evidence type="ECO:0000256" key="4">
    <source>
        <dbReference type="ARBA" id="ARBA00022827"/>
    </source>
</evidence>